<evidence type="ECO:0000313" key="1">
    <source>
        <dbReference type="EMBL" id="CAD5227730.1"/>
    </source>
</evidence>
<dbReference type="OrthoDB" id="410104at2759"/>
<name>A0A811LJF6_9BILA</name>
<keyword evidence="2" id="KW-1185">Reference proteome</keyword>
<protein>
    <recommendedName>
        <fullName evidence="3">Endonuclease/exonuclease/phosphatase domain-containing protein</fullName>
    </recommendedName>
</protein>
<dbReference type="InterPro" id="IPR036691">
    <property type="entry name" value="Endo/exonu/phosph_ase_sf"/>
</dbReference>
<evidence type="ECO:0008006" key="3">
    <source>
        <dbReference type="Google" id="ProtNLM"/>
    </source>
</evidence>
<reference evidence="1" key="1">
    <citation type="submission" date="2020-09" db="EMBL/GenBank/DDBJ databases">
        <authorList>
            <person name="Kikuchi T."/>
        </authorList>
    </citation>
    <scope>NUCLEOTIDE SEQUENCE</scope>
    <source>
        <strain evidence="1">SH1</strain>
    </source>
</reference>
<dbReference type="Proteomes" id="UP000783686">
    <property type="component" value="Unassembled WGS sequence"/>
</dbReference>
<organism evidence="1 2">
    <name type="scientific">Bursaphelenchus okinawaensis</name>
    <dbReference type="NCBI Taxonomy" id="465554"/>
    <lineage>
        <taxon>Eukaryota</taxon>
        <taxon>Metazoa</taxon>
        <taxon>Ecdysozoa</taxon>
        <taxon>Nematoda</taxon>
        <taxon>Chromadorea</taxon>
        <taxon>Rhabditida</taxon>
        <taxon>Tylenchina</taxon>
        <taxon>Tylenchomorpha</taxon>
        <taxon>Aphelenchoidea</taxon>
        <taxon>Aphelenchoididae</taxon>
        <taxon>Bursaphelenchus</taxon>
    </lineage>
</organism>
<dbReference type="EMBL" id="CAJFCW020000006">
    <property type="protein sequence ID" value="CAG9123551.1"/>
    <property type="molecule type" value="Genomic_DNA"/>
</dbReference>
<gene>
    <name evidence="1" type="ORF">BOKJ2_LOCUS12319</name>
</gene>
<dbReference type="Gene3D" id="3.60.10.10">
    <property type="entry name" value="Endonuclease/exonuclease/phosphatase"/>
    <property type="match status" value="1"/>
</dbReference>
<accession>A0A811LJF6</accession>
<dbReference type="SUPFAM" id="SSF56219">
    <property type="entry name" value="DNase I-like"/>
    <property type="match status" value="1"/>
</dbReference>
<dbReference type="EMBL" id="CAJFDH010000006">
    <property type="protein sequence ID" value="CAD5227730.1"/>
    <property type="molecule type" value="Genomic_DNA"/>
</dbReference>
<evidence type="ECO:0000313" key="2">
    <source>
        <dbReference type="Proteomes" id="UP000614601"/>
    </source>
</evidence>
<proteinExistence type="predicted"/>
<dbReference type="AlphaFoldDB" id="A0A811LJF6"/>
<dbReference type="Proteomes" id="UP000614601">
    <property type="component" value="Unassembled WGS sequence"/>
</dbReference>
<sequence>MTFTQIYAPPDSSGRTLEDYTNFLEDVSQSTRRRSFEVFMGDWNATMGEETEDRNIGRYGYGLWNERGESLHEFCVERRLDPLNNFYKRRSGRRWTHMGPNGVRRNIDWILGTKSARRIITRLETLNFTPSDHKMLRIKLRINISRRNFKPRTMASFVVKRNVVESLLRINPPEGNWTDVALKLREVTAATKVEEKEREDSEGQVIREARLRRRMIKERFNRGDESLEALKEASKSIREMMEAKMRRRREETLIRALETGKLKKGARSMTKMEEEEGIIDEEGREVWLDKEKAEVIAKYLGMIYKSRSERKPAEPEAKSEVDEEWITEEEVRWAASKIRSGAASGHDLIHSAVVKFGTDVIVKQLRDSINNMFNTGEFP</sequence>
<comment type="caution">
    <text evidence="1">The sequence shown here is derived from an EMBL/GenBank/DDBJ whole genome shotgun (WGS) entry which is preliminary data.</text>
</comment>